<evidence type="ECO:0000256" key="1">
    <source>
        <dbReference type="ARBA" id="ARBA00001961"/>
    </source>
</evidence>
<evidence type="ECO:0000256" key="7">
    <source>
        <dbReference type="SAM" id="MobiDB-lite"/>
    </source>
</evidence>
<keyword evidence="4" id="KW-0560">Oxidoreductase</keyword>
<sequence>RKHTSMSQNQNQHGCSLERSAPRGLNGHVTVGGSDRLCISPKRDHRPENYEDLQLEFNPLVFSSLEQYLPPHMLNLSRDVKVHYMRNILLRYLPESERFRIQKHKEYRQKIMLNYPPLHKEIYSMAAEKFFTPSFLRAMKENTEASFRSIMAEPCGGIYTFEMLQPKFCEMLVSEVDHFERWVHDTKFRIMRPNTMNKYGAVLDDFGLESMLDRFMADFIRPISRVFYTEIGGSSLDSHHGFVVEYGTNRDVELGFHVDDAEVSLNICLGKEFSGGDLFFRGVRCDEHVNSETKPAEIFDYSHVPGRAILHAGRHRHGARPTTSGSRINLILWCRSSAFRELKKYQRDCSRWCEECRRKKKEKERLLIMATQQELMKREMQSASCVYL</sequence>
<dbReference type="Gene3D" id="2.60.120.620">
    <property type="entry name" value="q2cbj1_9rhob like domain"/>
    <property type="match status" value="1"/>
</dbReference>
<dbReference type="STRING" id="157652.A0A371HHI7"/>
<comment type="caution">
    <text evidence="9">The sequence shown here is derived from an EMBL/GenBank/DDBJ whole genome shotgun (WGS) entry which is preliminary data.</text>
</comment>
<evidence type="ECO:0000313" key="9">
    <source>
        <dbReference type="EMBL" id="RDY02182.1"/>
    </source>
</evidence>
<keyword evidence="5" id="KW-0408">Iron</keyword>
<gene>
    <name evidence="9" type="ORF">CR513_14394</name>
</gene>
<dbReference type="InterPro" id="IPR006620">
    <property type="entry name" value="Pro_4_hyd_alph"/>
</dbReference>
<feature type="non-terminal residue" evidence="9">
    <location>
        <position position="1"/>
    </location>
</feature>
<comment type="cofactor">
    <cofactor evidence="1">
        <name>L-ascorbate</name>
        <dbReference type="ChEBI" id="CHEBI:38290"/>
    </cofactor>
</comment>
<feature type="domain" description="Fe2OG dioxygenase" evidence="8">
    <location>
        <begin position="237"/>
        <end position="336"/>
    </location>
</feature>
<dbReference type="PANTHER" id="PTHR24014">
    <property type="entry name" value="2-OXOGLUTARATE AND IRON-DEPENDENT OXYGENASE DOMAIN-CONTAINING PROTEIN 2"/>
    <property type="match status" value="1"/>
</dbReference>
<keyword evidence="10" id="KW-1185">Reference proteome</keyword>
<proteinExistence type="predicted"/>
<dbReference type="PROSITE" id="PS51471">
    <property type="entry name" value="FE2OG_OXY"/>
    <property type="match status" value="1"/>
</dbReference>
<accession>A0A371HHI7</accession>
<dbReference type="OrthoDB" id="1736837at2759"/>
<keyword evidence="2" id="KW-0479">Metal-binding</keyword>
<dbReference type="GO" id="GO:0051213">
    <property type="term" value="F:dioxygenase activity"/>
    <property type="evidence" value="ECO:0007669"/>
    <property type="project" value="UniProtKB-KW"/>
</dbReference>
<dbReference type="SMART" id="SM00702">
    <property type="entry name" value="P4Hc"/>
    <property type="match status" value="1"/>
</dbReference>
<dbReference type="Proteomes" id="UP000257109">
    <property type="component" value="Unassembled WGS sequence"/>
</dbReference>
<feature type="coiled-coil region" evidence="6">
    <location>
        <begin position="342"/>
        <end position="373"/>
    </location>
</feature>
<dbReference type="GO" id="GO:0005506">
    <property type="term" value="F:iron ion binding"/>
    <property type="evidence" value="ECO:0007669"/>
    <property type="project" value="InterPro"/>
</dbReference>
<dbReference type="GO" id="GO:0016705">
    <property type="term" value="F:oxidoreductase activity, acting on paired donors, with incorporation or reduction of molecular oxygen"/>
    <property type="evidence" value="ECO:0007669"/>
    <property type="project" value="InterPro"/>
</dbReference>
<dbReference type="PANTHER" id="PTHR24014:SF20">
    <property type="entry name" value="2OG-FE(II) OXYGENASE FAMILY OXIDOREDUCTASE"/>
    <property type="match status" value="1"/>
</dbReference>
<protein>
    <submittedName>
        <fullName evidence="9">PKHD-type hydroxylase</fullName>
    </submittedName>
</protein>
<evidence type="ECO:0000313" key="10">
    <source>
        <dbReference type="Proteomes" id="UP000257109"/>
    </source>
</evidence>
<feature type="compositionally biased region" description="Polar residues" evidence="7">
    <location>
        <begin position="1"/>
        <end position="14"/>
    </location>
</feature>
<dbReference type="Pfam" id="PF25238">
    <property type="entry name" value="OGFOD2-like"/>
    <property type="match status" value="1"/>
</dbReference>
<reference evidence="9" key="1">
    <citation type="submission" date="2018-05" db="EMBL/GenBank/DDBJ databases">
        <title>Draft genome of Mucuna pruriens seed.</title>
        <authorList>
            <person name="Nnadi N.E."/>
            <person name="Vos R."/>
            <person name="Hasami M.H."/>
            <person name="Devisetty U.K."/>
            <person name="Aguiy J.C."/>
        </authorList>
    </citation>
    <scope>NUCLEOTIDE SEQUENCE [LARGE SCALE GENOMIC DNA]</scope>
    <source>
        <strain evidence="9">JCA_2017</strain>
    </source>
</reference>
<dbReference type="EMBL" id="QJKJ01002588">
    <property type="protein sequence ID" value="RDY02182.1"/>
    <property type="molecule type" value="Genomic_DNA"/>
</dbReference>
<organism evidence="9 10">
    <name type="scientific">Mucuna pruriens</name>
    <name type="common">Velvet bean</name>
    <name type="synonym">Dolichos pruriens</name>
    <dbReference type="NCBI Taxonomy" id="157652"/>
    <lineage>
        <taxon>Eukaryota</taxon>
        <taxon>Viridiplantae</taxon>
        <taxon>Streptophyta</taxon>
        <taxon>Embryophyta</taxon>
        <taxon>Tracheophyta</taxon>
        <taxon>Spermatophyta</taxon>
        <taxon>Magnoliopsida</taxon>
        <taxon>eudicotyledons</taxon>
        <taxon>Gunneridae</taxon>
        <taxon>Pentapetalae</taxon>
        <taxon>rosids</taxon>
        <taxon>fabids</taxon>
        <taxon>Fabales</taxon>
        <taxon>Fabaceae</taxon>
        <taxon>Papilionoideae</taxon>
        <taxon>50 kb inversion clade</taxon>
        <taxon>NPAAA clade</taxon>
        <taxon>indigoferoid/millettioid clade</taxon>
        <taxon>Phaseoleae</taxon>
        <taxon>Mucuna</taxon>
    </lineage>
</organism>
<evidence type="ECO:0000256" key="2">
    <source>
        <dbReference type="ARBA" id="ARBA00022723"/>
    </source>
</evidence>
<evidence type="ECO:0000256" key="3">
    <source>
        <dbReference type="ARBA" id="ARBA00022964"/>
    </source>
</evidence>
<evidence type="ECO:0000259" key="8">
    <source>
        <dbReference type="PROSITE" id="PS51471"/>
    </source>
</evidence>
<dbReference type="AlphaFoldDB" id="A0A371HHI7"/>
<evidence type="ECO:0000256" key="4">
    <source>
        <dbReference type="ARBA" id="ARBA00023002"/>
    </source>
</evidence>
<dbReference type="InterPro" id="IPR005123">
    <property type="entry name" value="Oxoglu/Fe-dep_dioxygenase_dom"/>
</dbReference>
<name>A0A371HHI7_MUCPR</name>
<feature type="region of interest" description="Disordered" evidence="7">
    <location>
        <begin position="1"/>
        <end position="26"/>
    </location>
</feature>
<evidence type="ECO:0000256" key="5">
    <source>
        <dbReference type="ARBA" id="ARBA00023004"/>
    </source>
</evidence>
<keyword evidence="6" id="KW-0175">Coiled coil</keyword>
<evidence type="ECO:0000256" key="6">
    <source>
        <dbReference type="SAM" id="Coils"/>
    </source>
</evidence>
<keyword evidence="3" id="KW-0223">Dioxygenase</keyword>
<dbReference type="GO" id="GO:0031418">
    <property type="term" value="F:L-ascorbic acid binding"/>
    <property type="evidence" value="ECO:0007669"/>
    <property type="project" value="InterPro"/>
</dbReference>